<evidence type="ECO:0000313" key="9">
    <source>
        <dbReference type="EMBL" id="TQM66279.1"/>
    </source>
</evidence>
<protein>
    <recommendedName>
        <fullName evidence="4 7">GDP-mannose 4,6-dehydratase</fullName>
        <ecNumber evidence="4 7">4.2.1.47</ecNumber>
    </recommendedName>
    <alternativeName>
        <fullName evidence="7">GDP-D-mannose dehydratase</fullName>
    </alternativeName>
</protein>
<comment type="cofactor">
    <cofactor evidence="2 7">
        <name>NADP(+)</name>
        <dbReference type="ChEBI" id="CHEBI:58349"/>
    </cofactor>
</comment>
<accession>A0A543I6V9</accession>
<evidence type="ECO:0000256" key="6">
    <source>
        <dbReference type="ARBA" id="ARBA00059383"/>
    </source>
</evidence>
<name>A0A543I6V9_9MICO</name>
<dbReference type="HAMAP" id="MF_00955">
    <property type="entry name" value="GDP_Man_dehydratase"/>
    <property type="match status" value="1"/>
</dbReference>
<keyword evidence="10" id="KW-1185">Reference proteome</keyword>
<dbReference type="Proteomes" id="UP000318331">
    <property type="component" value="Unassembled WGS sequence"/>
</dbReference>
<dbReference type="Pfam" id="PF16363">
    <property type="entry name" value="GDP_Man_Dehyd"/>
    <property type="match status" value="1"/>
</dbReference>
<organism evidence="9 10">
    <name type="scientific">Klugiella xanthotipulae</name>
    <dbReference type="NCBI Taxonomy" id="244735"/>
    <lineage>
        <taxon>Bacteria</taxon>
        <taxon>Bacillati</taxon>
        <taxon>Actinomycetota</taxon>
        <taxon>Actinomycetes</taxon>
        <taxon>Micrococcales</taxon>
        <taxon>Microbacteriaceae</taxon>
        <taxon>Klugiella</taxon>
    </lineage>
</organism>
<dbReference type="PANTHER" id="PTHR43715:SF1">
    <property type="entry name" value="GDP-MANNOSE 4,6 DEHYDRATASE"/>
    <property type="match status" value="1"/>
</dbReference>
<dbReference type="Gene3D" id="3.40.50.720">
    <property type="entry name" value="NAD(P)-binding Rossmann-like Domain"/>
    <property type="match status" value="1"/>
</dbReference>
<comment type="catalytic activity">
    <reaction evidence="1 7">
        <text>GDP-alpha-D-mannose = GDP-4-dehydro-alpha-D-rhamnose + H2O</text>
        <dbReference type="Rhea" id="RHEA:23820"/>
        <dbReference type="ChEBI" id="CHEBI:15377"/>
        <dbReference type="ChEBI" id="CHEBI:57527"/>
        <dbReference type="ChEBI" id="CHEBI:57964"/>
        <dbReference type="EC" id="4.2.1.47"/>
    </reaction>
</comment>
<evidence type="ECO:0000256" key="4">
    <source>
        <dbReference type="ARBA" id="ARBA00011989"/>
    </source>
</evidence>
<dbReference type="InterPro" id="IPR006368">
    <property type="entry name" value="GDP_Man_deHydtase"/>
</dbReference>
<comment type="caution">
    <text evidence="9">The sequence shown here is derived from an EMBL/GenBank/DDBJ whole genome shotgun (WGS) entry which is preliminary data.</text>
</comment>
<evidence type="ECO:0000256" key="7">
    <source>
        <dbReference type="HAMAP-Rule" id="MF_00955"/>
    </source>
</evidence>
<dbReference type="FunFam" id="3.40.50.720:FF:000924">
    <property type="entry name" value="GDP-mannose 4,6 dehydratase"/>
    <property type="match status" value="1"/>
</dbReference>
<dbReference type="SUPFAM" id="SSF51735">
    <property type="entry name" value="NAD(P)-binding Rossmann-fold domains"/>
    <property type="match status" value="1"/>
</dbReference>
<keyword evidence="5 7" id="KW-0456">Lyase</keyword>
<comment type="function">
    <text evidence="6 7">Catalyzes the conversion of GDP-D-mannose to GDP-4-dehydro-6-deoxy-D-mannose.</text>
</comment>
<dbReference type="InterPro" id="IPR016040">
    <property type="entry name" value="NAD(P)-bd_dom"/>
</dbReference>
<keyword evidence="7" id="KW-0521">NADP</keyword>
<dbReference type="EMBL" id="VFPN01000001">
    <property type="protein sequence ID" value="TQM66279.1"/>
    <property type="molecule type" value="Genomic_DNA"/>
</dbReference>
<dbReference type="GO" id="GO:0070401">
    <property type="term" value="F:NADP+ binding"/>
    <property type="evidence" value="ECO:0007669"/>
    <property type="project" value="UniProtKB-UniRule"/>
</dbReference>
<comment type="similarity">
    <text evidence="3 7">Belongs to the NAD(P)-dependent epimerase/dehydratase family. GDP-mannose 4,6-dehydratase subfamily.</text>
</comment>
<comment type="caution">
    <text evidence="7">Lacks conserved residue(s) required for the propagation of feature annotation.</text>
</comment>
<reference evidence="9 10" key="1">
    <citation type="submission" date="2019-06" db="EMBL/GenBank/DDBJ databases">
        <title>Sequencing the genomes of 1000 actinobacteria strains.</title>
        <authorList>
            <person name="Klenk H.-P."/>
        </authorList>
    </citation>
    <scope>NUCLEOTIDE SEQUENCE [LARGE SCALE GENOMIC DNA]</scope>
    <source>
        <strain evidence="9 10">DSM 18031</strain>
    </source>
</reference>
<evidence type="ECO:0000256" key="2">
    <source>
        <dbReference type="ARBA" id="ARBA00001937"/>
    </source>
</evidence>
<dbReference type="PANTHER" id="PTHR43715">
    <property type="entry name" value="GDP-MANNOSE 4,6-DEHYDRATASE"/>
    <property type="match status" value="1"/>
</dbReference>
<evidence type="ECO:0000259" key="8">
    <source>
        <dbReference type="Pfam" id="PF16363"/>
    </source>
</evidence>
<evidence type="ECO:0000256" key="3">
    <source>
        <dbReference type="ARBA" id="ARBA00009263"/>
    </source>
</evidence>
<proteinExistence type="inferred from homology"/>
<gene>
    <name evidence="7" type="primary">gmd</name>
    <name evidence="9" type="ORF">FB466_1116</name>
</gene>
<dbReference type="CDD" id="cd05260">
    <property type="entry name" value="GDP_MD_SDR_e"/>
    <property type="match status" value="1"/>
</dbReference>
<dbReference type="AlphaFoldDB" id="A0A543I6V9"/>
<feature type="domain" description="NAD(P)-binding" evidence="8">
    <location>
        <begin position="70"/>
        <end position="381"/>
    </location>
</feature>
<dbReference type="EC" id="4.2.1.47" evidence="4 7"/>
<sequence length="391" mass="43398">MRNAEFASIRERRGAGSACENIFGAVSRVKKPCPQPDAAPVLLYSNRITGRDPENAKKNRGTMPQGKVALVTGITGQDGGHLAELLHNEGYEVHGLIRGQSNPRRVALEAEMPWINLVEGDLTDPTSLIRAVDLTDPDELYNLAAVSHVGYSFKNPTLTADVTGKGVLNVLEAVRLTGRAEKTRIYQASTSEMFGGLDYNRPGQGYDESSLFHPRSPYGVAKLYGHWIAKNYRESYGMFVTCGILFNHEGERRGVEFVTRKITHAVARIKAGLQDTIELGDLWPKRDWGYAGDFVRGMHLMVQHDVPDDFVLATGETHSIEEFLTLAFAEIGVDDWRPYVVQNPAFMRPAEVDILLGNPAKAEKVLGWKREVDFPGLVSRMVRHDLALLDL</sequence>
<dbReference type="GO" id="GO:0042351">
    <property type="term" value="P:'de novo' GDP-L-fucose biosynthetic process"/>
    <property type="evidence" value="ECO:0007669"/>
    <property type="project" value="TreeGrafter"/>
</dbReference>
<evidence type="ECO:0000256" key="1">
    <source>
        <dbReference type="ARBA" id="ARBA00000188"/>
    </source>
</evidence>
<dbReference type="InterPro" id="IPR036291">
    <property type="entry name" value="NAD(P)-bd_dom_sf"/>
</dbReference>
<dbReference type="Gene3D" id="3.90.25.10">
    <property type="entry name" value="UDP-galactose 4-epimerase, domain 1"/>
    <property type="match status" value="1"/>
</dbReference>
<dbReference type="GO" id="GO:0008446">
    <property type="term" value="F:GDP-mannose 4,6-dehydratase activity"/>
    <property type="evidence" value="ECO:0007669"/>
    <property type="project" value="UniProtKB-UniRule"/>
</dbReference>
<evidence type="ECO:0000313" key="10">
    <source>
        <dbReference type="Proteomes" id="UP000318331"/>
    </source>
</evidence>
<evidence type="ECO:0000256" key="5">
    <source>
        <dbReference type="ARBA" id="ARBA00023239"/>
    </source>
</evidence>